<dbReference type="AlphaFoldDB" id="A0A6G4UZ27"/>
<organism evidence="2 3">
    <name type="scientific">Streptomyces scabichelini</name>
    <dbReference type="NCBI Taxonomy" id="2711217"/>
    <lineage>
        <taxon>Bacteria</taxon>
        <taxon>Bacillati</taxon>
        <taxon>Actinomycetota</taxon>
        <taxon>Actinomycetes</taxon>
        <taxon>Kitasatosporales</taxon>
        <taxon>Streptomycetaceae</taxon>
        <taxon>Streptomyces</taxon>
    </lineage>
</organism>
<proteinExistence type="predicted"/>
<dbReference type="EMBL" id="JAAKZY010000008">
    <property type="protein sequence ID" value="NGO06917.1"/>
    <property type="molecule type" value="Genomic_DNA"/>
</dbReference>
<keyword evidence="2" id="KW-0378">Hydrolase</keyword>
<gene>
    <name evidence="2" type="ORF">G5C60_04345</name>
</gene>
<keyword evidence="3" id="KW-1185">Reference proteome</keyword>
<dbReference type="GO" id="GO:0004622">
    <property type="term" value="F:phosphatidylcholine lysophospholipase activity"/>
    <property type="evidence" value="ECO:0007669"/>
    <property type="project" value="TreeGrafter"/>
</dbReference>
<dbReference type="InterPro" id="IPR013830">
    <property type="entry name" value="SGNH_hydro"/>
</dbReference>
<dbReference type="PANTHER" id="PTHR30383">
    <property type="entry name" value="THIOESTERASE 1/PROTEASE 1/LYSOPHOSPHOLIPASE L1"/>
    <property type="match status" value="1"/>
</dbReference>
<feature type="domain" description="SGNH hydrolase-type esterase" evidence="1">
    <location>
        <begin position="46"/>
        <end position="218"/>
    </location>
</feature>
<evidence type="ECO:0000313" key="2">
    <source>
        <dbReference type="EMBL" id="NGO06917.1"/>
    </source>
</evidence>
<comment type="caution">
    <text evidence="2">The sequence shown here is derived from an EMBL/GenBank/DDBJ whole genome shotgun (WGS) entry which is preliminary data.</text>
</comment>
<dbReference type="InterPro" id="IPR051532">
    <property type="entry name" value="Ester_Hydrolysis_Enzymes"/>
</dbReference>
<reference evidence="2 3" key="1">
    <citation type="submission" date="2020-02" db="EMBL/GenBank/DDBJ databases">
        <title>Whole-genome analyses of novel actinobacteria.</title>
        <authorList>
            <person name="Sahin N."/>
            <person name="Gencbay T."/>
        </authorList>
    </citation>
    <scope>NUCLEOTIDE SEQUENCE [LARGE SCALE GENOMIC DNA]</scope>
    <source>
        <strain evidence="2 3">HC44</strain>
    </source>
</reference>
<dbReference type="SUPFAM" id="SSF52266">
    <property type="entry name" value="SGNH hydrolase"/>
    <property type="match status" value="1"/>
</dbReference>
<dbReference type="InterPro" id="IPR036514">
    <property type="entry name" value="SGNH_hydro_sf"/>
</dbReference>
<name>A0A6G4UZ27_9ACTN</name>
<dbReference type="Proteomes" id="UP000472335">
    <property type="component" value="Unassembled WGS sequence"/>
</dbReference>
<evidence type="ECO:0000259" key="1">
    <source>
        <dbReference type="Pfam" id="PF13472"/>
    </source>
</evidence>
<protein>
    <submittedName>
        <fullName evidence="2">SGNH/GDSL hydrolase family protein</fullName>
    </submittedName>
</protein>
<dbReference type="PANTHER" id="PTHR30383:SF24">
    <property type="entry name" value="THIOESTERASE 1_PROTEASE 1_LYSOPHOSPHOLIPASE L1"/>
    <property type="match status" value="1"/>
</dbReference>
<dbReference type="Pfam" id="PF13472">
    <property type="entry name" value="Lipase_GDSL_2"/>
    <property type="match status" value="1"/>
</dbReference>
<dbReference type="CDD" id="cd01836">
    <property type="entry name" value="FeeA_FeeB_like"/>
    <property type="match status" value="1"/>
</dbReference>
<accession>A0A6G4UZ27</accession>
<dbReference type="Gene3D" id="3.40.50.1110">
    <property type="entry name" value="SGNH hydrolase"/>
    <property type="match status" value="1"/>
</dbReference>
<dbReference type="RefSeq" id="WP_165254835.1">
    <property type="nucleotide sequence ID" value="NZ_JAAKZY010000008.1"/>
</dbReference>
<evidence type="ECO:0000313" key="3">
    <source>
        <dbReference type="Proteomes" id="UP000472335"/>
    </source>
</evidence>
<sequence>MNPLLLPIVAAQGIWVRATTEVLPPAAGPTTGTVGDTSRPPIRIAVVGESTAAGCGVDTHDDGFTGRLAHEIATRTRRPVEWEVAGQYAATIRRIHYRLLSRLGENLDVAVLLAGVNDVLTRRPRAQWGADLSAIVDDLTDRSKHVVVTGIPPFDVFPSLPTTLGRYLARRAGALDEVSRQICAAQPRATWVDSTDLLPAGPGFFAHDRFHPSAAGYRDWAQAVADKLSEDNGFRAW</sequence>